<evidence type="ECO:0000313" key="1">
    <source>
        <dbReference type="EMBL" id="AYV80801.1"/>
    </source>
</evidence>
<organism evidence="1">
    <name type="scientific">Harvfovirus sp</name>
    <dbReference type="NCBI Taxonomy" id="2487768"/>
    <lineage>
        <taxon>Viruses</taxon>
        <taxon>Varidnaviria</taxon>
        <taxon>Bamfordvirae</taxon>
        <taxon>Nucleocytoviricota</taxon>
        <taxon>Megaviricetes</taxon>
        <taxon>Imitervirales</taxon>
        <taxon>Mimiviridae</taxon>
        <taxon>Klosneuvirinae</taxon>
    </lineage>
</organism>
<dbReference type="GO" id="GO:0016874">
    <property type="term" value="F:ligase activity"/>
    <property type="evidence" value="ECO:0007669"/>
    <property type="project" value="UniProtKB-KW"/>
</dbReference>
<keyword evidence="1" id="KW-0436">Ligase</keyword>
<proteinExistence type="predicted"/>
<accession>A0A3G5A3M8</accession>
<reference evidence="1" key="1">
    <citation type="submission" date="2018-10" db="EMBL/GenBank/DDBJ databases">
        <title>Hidden diversity of soil giant viruses.</title>
        <authorList>
            <person name="Schulz F."/>
            <person name="Alteio L."/>
            <person name="Goudeau D."/>
            <person name="Ryan E.M."/>
            <person name="Malmstrom R.R."/>
            <person name="Blanchard J."/>
            <person name="Woyke T."/>
        </authorList>
    </citation>
    <scope>NUCLEOTIDE SEQUENCE</scope>
    <source>
        <strain evidence="1">HAV1</strain>
    </source>
</reference>
<gene>
    <name evidence="1" type="ORF">Harvfovirus6_51</name>
</gene>
<sequence length="235" mass="27302">MTYSIHDNGGTPFNVIITDNIVRVHITDERTPILTLHPKKIFIGKSPLIKMTKHSGDHGPDFDGNSILLEMEDLSYIHIAMEIFSFSSIAKIINFVSPVGNNDVPYPYATDEYGNIYLLMENVILKNNALLEKHIQTYDDPYSYYYDYNIITSNKKSLSPIKRYFIGEDRYTLRYTTSPETHYHTSTNGKKMYIFDTTNKIIELTKEMYITLMNSFATVRNFQPIKDKIILQERL</sequence>
<dbReference type="EMBL" id="MK072248">
    <property type="protein sequence ID" value="AYV80801.1"/>
    <property type="molecule type" value="Genomic_DNA"/>
</dbReference>
<protein>
    <submittedName>
        <fullName evidence="1">DNA ligase</fullName>
    </submittedName>
</protein>
<name>A0A3G5A3M8_9VIRU</name>